<dbReference type="EMBL" id="JAFBDZ010000001">
    <property type="protein sequence ID" value="MBM7583934.1"/>
    <property type="molecule type" value="Genomic_DNA"/>
</dbReference>
<organism evidence="1 2">
    <name type="scientific">Rossellomorea pakistanensis</name>
    <dbReference type="NCBI Taxonomy" id="992288"/>
    <lineage>
        <taxon>Bacteria</taxon>
        <taxon>Bacillati</taxon>
        <taxon>Bacillota</taxon>
        <taxon>Bacilli</taxon>
        <taxon>Bacillales</taxon>
        <taxon>Bacillaceae</taxon>
        <taxon>Rossellomorea</taxon>
    </lineage>
</organism>
<accession>A0ABS2N7Y3</accession>
<proteinExistence type="predicted"/>
<sequence>MNSVLNRDNVLQRLDEYLKKNKTLVRVTKTDEGFKLWYDCRQINEDIYSLAQELGYDLILICKRKPREFYDNFDSLADTIEALIRNKYKRFPKVDEIKTELHISSRLIKKYGGIKEIKKRMGYTSPSDLIDSSGHFNNSVWELMVANFLYHNKIECKRNQLLFQDKRYTFRSDFTFTLPNTEILHVELWGYPVSSSKEWVVTRDYLKQREEKEKIYKDNRIPYISIEGYEILYNKTFPQIQENLINVFSFLNVSLNKIDPDLLCSINHINEDTIIEKVMSYSNDPTTLPSSSVVLDNDISLILYIKSRYGGWIKFARKINKQTVRLDDYWSQDKVLELFEQLFLQYNYIPSYDYMRKHASNNPLFAKVIKGLYRFPNFINLKLKFYQLKVTKNIKIPARDICWLVQISECTGNISPHINENHNKNAKNILDSFSEETIKNALNLEQNKREAAFRAKMFNLFNYIRKQYGCILMSYGKYTKLRKSDSFLKKENLYFRSKTIGKLRQFQLEYIRKVLESDYAITEEEKLFIKQTAKGLCNNQYKPTTIEVQLAQKLLSFFN</sequence>
<keyword evidence="2" id="KW-1185">Reference proteome</keyword>
<evidence type="ECO:0000313" key="1">
    <source>
        <dbReference type="EMBL" id="MBM7583934.1"/>
    </source>
</evidence>
<comment type="caution">
    <text evidence="1">The sequence shown here is derived from an EMBL/GenBank/DDBJ whole genome shotgun (WGS) entry which is preliminary data.</text>
</comment>
<dbReference type="RefSeq" id="WP_205168149.1">
    <property type="nucleotide sequence ID" value="NZ_JAFBDZ010000001.1"/>
</dbReference>
<gene>
    <name evidence="1" type="ORF">JOC86_000471</name>
</gene>
<name>A0ABS2N7Y3_9BACI</name>
<dbReference type="Proteomes" id="UP001646157">
    <property type="component" value="Unassembled WGS sequence"/>
</dbReference>
<evidence type="ECO:0000313" key="2">
    <source>
        <dbReference type="Proteomes" id="UP001646157"/>
    </source>
</evidence>
<protein>
    <submittedName>
        <fullName evidence="1">Uncharacterized protein</fullName>
    </submittedName>
</protein>
<reference evidence="1 2" key="1">
    <citation type="submission" date="2021-01" db="EMBL/GenBank/DDBJ databases">
        <title>Genomic Encyclopedia of Type Strains, Phase IV (KMG-IV): sequencing the most valuable type-strain genomes for metagenomic binning, comparative biology and taxonomic classification.</title>
        <authorList>
            <person name="Goeker M."/>
        </authorList>
    </citation>
    <scope>NUCLEOTIDE SEQUENCE [LARGE SCALE GENOMIC DNA]</scope>
    <source>
        <strain evidence="1 2">DSM 24834</strain>
    </source>
</reference>